<keyword evidence="6" id="KW-1185">Reference proteome</keyword>
<proteinExistence type="predicted"/>
<dbReference type="InterPro" id="IPR036390">
    <property type="entry name" value="WH_DNA-bd_sf"/>
</dbReference>
<evidence type="ECO:0000256" key="3">
    <source>
        <dbReference type="ARBA" id="ARBA00023163"/>
    </source>
</evidence>
<dbReference type="GO" id="GO:0003677">
    <property type="term" value="F:DNA binding"/>
    <property type="evidence" value="ECO:0007669"/>
    <property type="project" value="UniProtKB-KW"/>
</dbReference>
<dbReference type="InterPro" id="IPR000524">
    <property type="entry name" value="Tscrpt_reg_HTH_GntR"/>
</dbReference>
<dbReference type="eggNOG" id="COG2188">
    <property type="taxonomic scope" value="Bacteria"/>
</dbReference>
<gene>
    <name evidence="5" type="ORF">SaccyDRAFT_3786</name>
</gene>
<accession>H5XG31</accession>
<dbReference type="CDD" id="cd07377">
    <property type="entry name" value="WHTH_GntR"/>
    <property type="match status" value="1"/>
</dbReference>
<evidence type="ECO:0000256" key="2">
    <source>
        <dbReference type="ARBA" id="ARBA00023125"/>
    </source>
</evidence>
<evidence type="ECO:0000256" key="1">
    <source>
        <dbReference type="ARBA" id="ARBA00023015"/>
    </source>
</evidence>
<dbReference type="HOGENOM" id="CLU_017584_16_4_11"/>
<dbReference type="AlphaFoldDB" id="H5XG31"/>
<dbReference type="Gene3D" id="1.10.10.10">
    <property type="entry name" value="Winged helix-like DNA-binding domain superfamily/Winged helix DNA-binding domain"/>
    <property type="match status" value="1"/>
</dbReference>
<dbReference type="SUPFAM" id="SSF46785">
    <property type="entry name" value="Winged helix' DNA-binding domain"/>
    <property type="match status" value="1"/>
</dbReference>
<dbReference type="PANTHER" id="PTHR44846">
    <property type="entry name" value="MANNOSYL-D-GLYCERATE TRANSPORT/METABOLISM SYSTEM REPRESSOR MNGR-RELATED"/>
    <property type="match status" value="1"/>
</dbReference>
<dbReference type="STRING" id="882082.SaccyDRAFT_3786"/>
<dbReference type="PROSITE" id="PS50949">
    <property type="entry name" value="HTH_GNTR"/>
    <property type="match status" value="1"/>
</dbReference>
<protein>
    <submittedName>
        <fullName evidence="5">Putative transcriptional regulator</fullName>
    </submittedName>
</protein>
<dbReference type="EMBL" id="CM001440">
    <property type="protein sequence ID" value="EHR62613.1"/>
    <property type="molecule type" value="Genomic_DNA"/>
</dbReference>
<dbReference type="SMART" id="SM00345">
    <property type="entry name" value="HTH_GNTR"/>
    <property type="match status" value="1"/>
</dbReference>
<dbReference type="Pfam" id="PF00392">
    <property type="entry name" value="GntR"/>
    <property type="match status" value="1"/>
</dbReference>
<dbReference type="Proteomes" id="UP000002791">
    <property type="component" value="Chromosome"/>
</dbReference>
<dbReference type="GO" id="GO:0045892">
    <property type="term" value="P:negative regulation of DNA-templated transcription"/>
    <property type="evidence" value="ECO:0007669"/>
    <property type="project" value="TreeGrafter"/>
</dbReference>
<dbReference type="GO" id="GO:0003700">
    <property type="term" value="F:DNA-binding transcription factor activity"/>
    <property type="evidence" value="ECO:0007669"/>
    <property type="project" value="InterPro"/>
</dbReference>
<dbReference type="OrthoDB" id="7989071at2"/>
<feature type="domain" description="HTH gntR-type" evidence="4">
    <location>
        <begin position="40"/>
        <end position="108"/>
    </location>
</feature>
<reference evidence="5 6" key="1">
    <citation type="submission" date="2011-11" db="EMBL/GenBank/DDBJ databases">
        <title>The Noncontiguous Finished sequence of Saccharomonospora cyanea NA-134.</title>
        <authorList>
            <consortium name="US DOE Joint Genome Institute"/>
            <person name="Lucas S."/>
            <person name="Han J."/>
            <person name="Lapidus A."/>
            <person name="Cheng J.-F."/>
            <person name="Goodwin L."/>
            <person name="Pitluck S."/>
            <person name="Peters L."/>
            <person name="Ovchinnikova G."/>
            <person name="Lu M."/>
            <person name="Detter J.C."/>
            <person name="Han C."/>
            <person name="Tapia R."/>
            <person name="Land M."/>
            <person name="Hauser L."/>
            <person name="Kyrpides N."/>
            <person name="Ivanova N."/>
            <person name="Pagani I."/>
            <person name="Brambilla E.-M."/>
            <person name="Klenk H.-P."/>
            <person name="Woyke T."/>
        </authorList>
    </citation>
    <scope>NUCLEOTIDE SEQUENCE [LARGE SCALE GENOMIC DNA]</scope>
    <source>
        <strain evidence="5 6">NA-134</strain>
    </source>
</reference>
<keyword evidence="2" id="KW-0238">DNA-binding</keyword>
<keyword evidence="3" id="KW-0804">Transcription</keyword>
<evidence type="ECO:0000313" key="5">
    <source>
        <dbReference type="EMBL" id="EHR62613.1"/>
    </source>
</evidence>
<keyword evidence="1" id="KW-0805">Transcription regulation</keyword>
<organism evidence="5 6">
    <name type="scientific">Saccharomonospora cyanea NA-134</name>
    <dbReference type="NCBI Taxonomy" id="882082"/>
    <lineage>
        <taxon>Bacteria</taxon>
        <taxon>Bacillati</taxon>
        <taxon>Actinomycetota</taxon>
        <taxon>Actinomycetes</taxon>
        <taxon>Pseudonocardiales</taxon>
        <taxon>Pseudonocardiaceae</taxon>
        <taxon>Saccharomonospora</taxon>
    </lineage>
</organism>
<name>H5XG31_9PSEU</name>
<dbReference type="InterPro" id="IPR050679">
    <property type="entry name" value="Bact_HTH_transcr_reg"/>
</dbReference>
<evidence type="ECO:0000313" key="6">
    <source>
        <dbReference type="Proteomes" id="UP000002791"/>
    </source>
</evidence>
<evidence type="ECO:0000259" key="4">
    <source>
        <dbReference type="PROSITE" id="PS50949"/>
    </source>
</evidence>
<dbReference type="InterPro" id="IPR036388">
    <property type="entry name" value="WH-like_DNA-bd_sf"/>
</dbReference>
<dbReference type="PANTHER" id="PTHR44846:SF17">
    <property type="entry name" value="GNTR-FAMILY TRANSCRIPTIONAL REGULATOR"/>
    <property type="match status" value="1"/>
</dbReference>
<sequence length="108" mass="12245">MRRDASSLERTRPFGFRRVLPVYVRRVPTPPFTPDPADPRYLYEQLADYIAEQIAAGELRPGDRLPAEREFGDVYGVSLGTGRRAVEILRERGLVVTKPITGTFVAKR</sequence>